<feature type="compositionally biased region" description="Low complexity" evidence="1">
    <location>
        <begin position="136"/>
        <end position="178"/>
    </location>
</feature>
<dbReference type="OrthoDB" id="128536at2759"/>
<evidence type="ECO:0000313" key="3">
    <source>
        <dbReference type="Proteomes" id="UP000298030"/>
    </source>
</evidence>
<sequence length="213" mass="23258">MVKVAYPVANSRNDLSPLLLSLKIARHAPCTLCTCQGLHPSQGVTVVSDNRDVYEEADDFDDDEDPQSYLEGCECGHDIVAHNASEAELGRAEWARRGNVGIRIDEILQDSGRLFDFRYTDEDTNSLRKQMIIPGTASASSSTRQAPSSPDRTHSVPLTLSSSPGSGGSESSLSEPESQNLPAKRRRARSSSSLSDADFDTTRDDRERCRGGR</sequence>
<feature type="compositionally biased region" description="Basic and acidic residues" evidence="1">
    <location>
        <begin position="200"/>
        <end position="213"/>
    </location>
</feature>
<evidence type="ECO:0000256" key="1">
    <source>
        <dbReference type="SAM" id="MobiDB-lite"/>
    </source>
</evidence>
<comment type="caution">
    <text evidence="2">The sequence shown here is derived from an EMBL/GenBank/DDBJ whole genome shotgun (WGS) entry which is preliminary data.</text>
</comment>
<dbReference type="STRING" id="71717.A0A4Y7T839"/>
<organism evidence="2 3">
    <name type="scientific">Coprinellus micaceus</name>
    <name type="common">Glistening ink-cap mushroom</name>
    <name type="synonym">Coprinus micaceus</name>
    <dbReference type="NCBI Taxonomy" id="71717"/>
    <lineage>
        <taxon>Eukaryota</taxon>
        <taxon>Fungi</taxon>
        <taxon>Dikarya</taxon>
        <taxon>Basidiomycota</taxon>
        <taxon>Agaricomycotina</taxon>
        <taxon>Agaricomycetes</taxon>
        <taxon>Agaricomycetidae</taxon>
        <taxon>Agaricales</taxon>
        <taxon>Agaricineae</taxon>
        <taxon>Psathyrellaceae</taxon>
        <taxon>Coprinellus</taxon>
    </lineage>
</organism>
<feature type="region of interest" description="Disordered" evidence="1">
    <location>
        <begin position="132"/>
        <end position="213"/>
    </location>
</feature>
<accession>A0A4Y7T839</accession>
<protein>
    <submittedName>
        <fullName evidence="2">Uncharacterized protein</fullName>
    </submittedName>
</protein>
<evidence type="ECO:0000313" key="2">
    <source>
        <dbReference type="EMBL" id="TEB30346.1"/>
    </source>
</evidence>
<keyword evidence="3" id="KW-1185">Reference proteome</keyword>
<proteinExistence type="predicted"/>
<gene>
    <name evidence="2" type="ORF">FA13DRAFT_1630790</name>
</gene>
<name>A0A4Y7T839_COPMI</name>
<reference evidence="2 3" key="1">
    <citation type="journal article" date="2019" name="Nat. Ecol. Evol.">
        <title>Megaphylogeny resolves global patterns of mushroom evolution.</title>
        <authorList>
            <person name="Varga T."/>
            <person name="Krizsan K."/>
            <person name="Foldi C."/>
            <person name="Dima B."/>
            <person name="Sanchez-Garcia M."/>
            <person name="Sanchez-Ramirez S."/>
            <person name="Szollosi G.J."/>
            <person name="Szarkandi J.G."/>
            <person name="Papp V."/>
            <person name="Albert L."/>
            <person name="Andreopoulos W."/>
            <person name="Angelini C."/>
            <person name="Antonin V."/>
            <person name="Barry K.W."/>
            <person name="Bougher N.L."/>
            <person name="Buchanan P."/>
            <person name="Buyck B."/>
            <person name="Bense V."/>
            <person name="Catcheside P."/>
            <person name="Chovatia M."/>
            <person name="Cooper J."/>
            <person name="Damon W."/>
            <person name="Desjardin D."/>
            <person name="Finy P."/>
            <person name="Geml J."/>
            <person name="Haridas S."/>
            <person name="Hughes K."/>
            <person name="Justo A."/>
            <person name="Karasinski D."/>
            <person name="Kautmanova I."/>
            <person name="Kiss B."/>
            <person name="Kocsube S."/>
            <person name="Kotiranta H."/>
            <person name="LaButti K.M."/>
            <person name="Lechner B.E."/>
            <person name="Liimatainen K."/>
            <person name="Lipzen A."/>
            <person name="Lukacs Z."/>
            <person name="Mihaltcheva S."/>
            <person name="Morgado L.N."/>
            <person name="Niskanen T."/>
            <person name="Noordeloos M.E."/>
            <person name="Ohm R.A."/>
            <person name="Ortiz-Santana B."/>
            <person name="Ovrebo C."/>
            <person name="Racz N."/>
            <person name="Riley R."/>
            <person name="Savchenko A."/>
            <person name="Shiryaev A."/>
            <person name="Soop K."/>
            <person name="Spirin V."/>
            <person name="Szebenyi C."/>
            <person name="Tomsovsky M."/>
            <person name="Tulloss R.E."/>
            <person name="Uehling J."/>
            <person name="Grigoriev I.V."/>
            <person name="Vagvolgyi C."/>
            <person name="Papp T."/>
            <person name="Martin F.M."/>
            <person name="Miettinen O."/>
            <person name="Hibbett D.S."/>
            <person name="Nagy L.G."/>
        </authorList>
    </citation>
    <scope>NUCLEOTIDE SEQUENCE [LARGE SCALE GENOMIC DNA]</scope>
    <source>
        <strain evidence="2 3">FP101781</strain>
    </source>
</reference>
<dbReference type="Proteomes" id="UP000298030">
    <property type="component" value="Unassembled WGS sequence"/>
</dbReference>
<dbReference type="EMBL" id="QPFP01000023">
    <property type="protein sequence ID" value="TEB30346.1"/>
    <property type="molecule type" value="Genomic_DNA"/>
</dbReference>
<dbReference type="AlphaFoldDB" id="A0A4Y7T839"/>